<organism evidence="1">
    <name type="scientific">Castor canadensis</name>
    <name type="common">American beaver</name>
    <dbReference type="NCBI Taxonomy" id="51338"/>
    <lineage>
        <taxon>Eukaryota</taxon>
        <taxon>Metazoa</taxon>
        <taxon>Chordata</taxon>
        <taxon>Craniata</taxon>
        <taxon>Vertebrata</taxon>
        <taxon>Euteleostomi</taxon>
        <taxon>Mammalia</taxon>
        <taxon>Eutheria</taxon>
        <taxon>Euarchontoglires</taxon>
        <taxon>Glires</taxon>
        <taxon>Rodentia</taxon>
        <taxon>Castorimorpha</taxon>
        <taxon>Castoridae</taxon>
        <taxon>Castor</taxon>
    </lineage>
</organism>
<dbReference type="AlphaFoldDB" id="A0A8C0XDX7"/>
<sequence length="89" mass="10131">MTSSLDIFLISRLQHRGRSCNSLVFPTDWKNKHMAQSLLSPGTCLRCVSRVCGADTHVPYKLPYKMEVLSHKIVKHLPRVTKALKKTLL</sequence>
<protein>
    <submittedName>
        <fullName evidence="1">Uncharacterized protein</fullName>
    </submittedName>
</protein>
<proteinExistence type="predicted"/>
<dbReference type="Gene3D" id="1.10.10.2050">
    <property type="match status" value="1"/>
</dbReference>
<dbReference type="Ensembl" id="ENSCCNT00000034088.1">
    <property type="protein sequence ID" value="ENSCCNP00000026906.1"/>
    <property type="gene ID" value="ENSCCNG00000026062.1"/>
</dbReference>
<evidence type="ECO:0000313" key="1">
    <source>
        <dbReference type="Ensembl" id="ENSCCNP00000026906.1"/>
    </source>
</evidence>
<reference evidence="1" key="1">
    <citation type="submission" date="2023-09" db="UniProtKB">
        <authorList>
            <consortium name="Ensembl"/>
        </authorList>
    </citation>
    <scope>IDENTIFICATION</scope>
</reference>
<name>A0A8C0XDX7_CASCN</name>
<accession>A0A8C0XDX7</accession>